<evidence type="ECO:0000313" key="2">
    <source>
        <dbReference type="Proteomes" id="UP000627573"/>
    </source>
</evidence>
<proteinExistence type="predicted"/>
<dbReference type="EMBL" id="JAECSB010000085">
    <property type="protein sequence ID" value="MBH5146334.1"/>
    <property type="molecule type" value="Genomic_DNA"/>
</dbReference>
<gene>
    <name evidence="1" type="ORF">I3517_27395</name>
</gene>
<comment type="caution">
    <text evidence="1">The sequence shown here is derived from an EMBL/GenBank/DDBJ whole genome shotgun (WGS) entry which is preliminary data.</text>
</comment>
<dbReference type="AlphaFoldDB" id="A0A8I1A237"/>
<evidence type="ECO:0000313" key="1">
    <source>
        <dbReference type="EMBL" id="MBH5146334.1"/>
    </source>
</evidence>
<reference evidence="1 2" key="1">
    <citation type="submission" date="2020-12" db="EMBL/GenBank/DDBJ databases">
        <title>Draft genome sequence of furan degrading bacterial strain FUR100.</title>
        <authorList>
            <person name="Woiski C."/>
        </authorList>
    </citation>
    <scope>NUCLEOTIDE SEQUENCE [LARGE SCALE GENOMIC DNA]</scope>
    <source>
        <strain evidence="1 2">FUR100</strain>
    </source>
</reference>
<accession>A0A8I1A237</accession>
<protein>
    <submittedName>
        <fullName evidence="1">Uncharacterized protein</fullName>
    </submittedName>
</protein>
<keyword evidence="2" id="KW-1185">Reference proteome</keyword>
<organism evidence="1 2">
    <name type="scientific">Rhodococcus erythropolis</name>
    <name type="common">Arthrobacter picolinophilus</name>
    <dbReference type="NCBI Taxonomy" id="1833"/>
    <lineage>
        <taxon>Bacteria</taxon>
        <taxon>Bacillati</taxon>
        <taxon>Actinomycetota</taxon>
        <taxon>Actinomycetes</taxon>
        <taxon>Mycobacteriales</taxon>
        <taxon>Nocardiaceae</taxon>
        <taxon>Rhodococcus</taxon>
        <taxon>Rhodococcus erythropolis group</taxon>
    </lineage>
</organism>
<sequence>MIVHKLTTGLYRSTWTIYFQRRAVTFGDVMTGRKNVAIAGPEQFVAEGKLKIGQLRGGGRAS</sequence>
<dbReference type="Proteomes" id="UP000627573">
    <property type="component" value="Unassembled WGS sequence"/>
</dbReference>
<dbReference type="RefSeq" id="WP_197941963.1">
    <property type="nucleotide sequence ID" value="NZ_JAECSB010000085.1"/>
</dbReference>
<name>A0A8I1A237_RHOER</name>